<feature type="domain" description="Response regulatory" evidence="2">
    <location>
        <begin position="2"/>
        <end position="115"/>
    </location>
</feature>
<evidence type="ECO:0000256" key="1">
    <source>
        <dbReference type="PROSITE-ProRule" id="PRU00169"/>
    </source>
</evidence>
<sequence>MKILVIEDEKAAAKRLISLIQQEIPTAAIVAQIDSVKKSVAWFQENASPDLVFMDIQLADGLSFEIFEHTKVSAPIIFTTAYDQYAIQAFKVNSIDYLLKPIDAEELASAVKKYQSYHQAHSAPKPEQPDLSQLQQALQMLQAPGYKNRFVVKIGEHIKAIPTEDVLYFFSQEKMTYLQTQAGKHFIIDYPLDQLEEVVNPAAFFRISRKYIVRLSAIDDIITYSSSRLKLKLKHSDDSDVLVSRDRVTDFKQWLDQ</sequence>
<dbReference type="InterPro" id="IPR007492">
    <property type="entry name" value="LytTR_DNA-bd_dom"/>
</dbReference>
<reference evidence="4" key="1">
    <citation type="journal article" date="2023" name="Comput. Struct. Biotechnol. J.">
        <title>Discovery of a novel marine Bacteroidetes with a rich repertoire of carbohydrate-active enzymes.</title>
        <authorList>
            <person name="Chen B."/>
            <person name="Liu G."/>
            <person name="Chen Q."/>
            <person name="Wang H."/>
            <person name="Liu L."/>
            <person name="Tang K."/>
        </authorList>
    </citation>
    <scope>NUCLEOTIDE SEQUENCE</scope>
    <source>
        <strain evidence="4">TK19036</strain>
    </source>
</reference>
<dbReference type="EMBL" id="CP120682">
    <property type="protein sequence ID" value="WKN38829.1"/>
    <property type="molecule type" value="Genomic_DNA"/>
</dbReference>
<protein>
    <submittedName>
        <fullName evidence="4">LytTR family DNA-binding domain-containing protein</fullName>
    </submittedName>
</protein>
<feature type="modified residue" description="4-aspartylphosphate" evidence="1">
    <location>
        <position position="55"/>
    </location>
</feature>
<dbReference type="GO" id="GO:0003677">
    <property type="term" value="F:DNA binding"/>
    <property type="evidence" value="ECO:0007669"/>
    <property type="project" value="UniProtKB-KW"/>
</dbReference>
<name>A0AA49JHD1_9BACT</name>
<feature type="domain" description="HTH LytTR-type" evidence="3">
    <location>
        <begin position="150"/>
        <end position="257"/>
    </location>
</feature>
<accession>A0AA49JHD1</accession>
<proteinExistence type="predicted"/>
<evidence type="ECO:0000259" key="2">
    <source>
        <dbReference type="PROSITE" id="PS50110"/>
    </source>
</evidence>
<organism evidence="4">
    <name type="scientific">Roseihalotalea indica</name>
    <dbReference type="NCBI Taxonomy" id="2867963"/>
    <lineage>
        <taxon>Bacteria</taxon>
        <taxon>Pseudomonadati</taxon>
        <taxon>Bacteroidota</taxon>
        <taxon>Cytophagia</taxon>
        <taxon>Cytophagales</taxon>
        <taxon>Catalimonadaceae</taxon>
        <taxon>Roseihalotalea</taxon>
    </lineage>
</organism>
<dbReference type="Gene3D" id="3.40.50.2300">
    <property type="match status" value="1"/>
</dbReference>
<dbReference type="PANTHER" id="PTHR37299">
    <property type="entry name" value="TRANSCRIPTIONAL REGULATOR-RELATED"/>
    <property type="match status" value="1"/>
</dbReference>
<dbReference type="PROSITE" id="PS50930">
    <property type="entry name" value="HTH_LYTTR"/>
    <property type="match status" value="1"/>
</dbReference>
<keyword evidence="4" id="KW-0238">DNA-binding</keyword>
<dbReference type="Pfam" id="PF00072">
    <property type="entry name" value="Response_reg"/>
    <property type="match status" value="1"/>
</dbReference>
<dbReference type="Gene3D" id="2.40.50.1020">
    <property type="entry name" value="LytTr DNA-binding domain"/>
    <property type="match status" value="1"/>
</dbReference>
<dbReference type="PANTHER" id="PTHR37299:SF1">
    <property type="entry name" value="STAGE 0 SPORULATION PROTEIN A HOMOLOG"/>
    <property type="match status" value="1"/>
</dbReference>
<reference evidence="4" key="2">
    <citation type="journal article" date="2024" name="Antonie Van Leeuwenhoek">
        <title>Roseihalotalea indica gen. nov., sp. nov., a halophilic Bacteroidetes from mesopelagic Southwest Indian Ocean with higher carbohydrate metabolic potential.</title>
        <authorList>
            <person name="Chen B."/>
            <person name="Zhang M."/>
            <person name="Lin D."/>
            <person name="Ye J."/>
            <person name="Tang K."/>
        </authorList>
    </citation>
    <scope>NUCLEOTIDE SEQUENCE</scope>
    <source>
        <strain evidence="4">TK19036</strain>
    </source>
</reference>
<dbReference type="InterPro" id="IPR011006">
    <property type="entry name" value="CheY-like_superfamily"/>
</dbReference>
<dbReference type="FunFam" id="3.40.50.2300:FF:000361">
    <property type="entry name" value="Two-component system response regulator"/>
    <property type="match status" value="1"/>
</dbReference>
<dbReference type="Pfam" id="PF04397">
    <property type="entry name" value="LytTR"/>
    <property type="match status" value="1"/>
</dbReference>
<gene>
    <name evidence="4" type="ORF">K4G66_08945</name>
</gene>
<evidence type="ECO:0000259" key="3">
    <source>
        <dbReference type="PROSITE" id="PS50930"/>
    </source>
</evidence>
<dbReference type="InterPro" id="IPR046947">
    <property type="entry name" value="LytR-like"/>
</dbReference>
<dbReference type="SMART" id="SM00448">
    <property type="entry name" value="REC"/>
    <property type="match status" value="1"/>
</dbReference>
<dbReference type="SUPFAM" id="SSF52172">
    <property type="entry name" value="CheY-like"/>
    <property type="match status" value="1"/>
</dbReference>
<dbReference type="AlphaFoldDB" id="A0AA49JHD1"/>
<dbReference type="InterPro" id="IPR001789">
    <property type="entry name" value="Sig_transdc_resp-reg_receiver"/>
</dbReference>
<dbReference type="GO" id="GO:0000156">
    <property type="term" value="F:phosphorelay response regulator activity"/>
    <property type="evidence" value="ECO:0007669"/>
    <property type="project" value="InterPro"/>
</dbReference>
<keyword evidence="1" id="KW-0597">Phosphoprotein</keyword>
<dbReference type="SMART" id="SM00850">
    <property type="entry name" value="LytTR"/>
    <property type="match status" value="1"/>
</dbReference>
<dbReference type="PROSITE" id="PS50110">
    <property type="entry name" value="RESPONSE_REGULATORY"/>
    <property type="match status" value="1"/>
</dbReference>
<evidence type="ECO:0000313" key="4">
    <source>
        <dbReference type="EMBL" id="WKN38829.1"/>
    </source>
</evidence>